<proteinExistence type="inferred from homology"/>
<evidence type="ECO:0000256" key="1">
    <source>
        <dbReference type="ARBA" id="ARBA00006479"/>
    </source>
</evidence>
<name>A0A4R6V5R4_9PSEU</name>
<dbReference type="EMBL" id="SNYO01000005">
    <property type="protein sequence ID" value="TDQ55714.1"/>
    <property type="molecule type" value="Genomic_DNA"/>
</dbReference>
<reference evidence="2 3" key="1">
    <citation type="submission" date="2019-03" db="EMBL/GenBank/DDBJ databases">
        <title>Genomic Encyclopedia of Type Strains, Phase IV (KMG-IV): sequencing the most valuable type-strain genomes for metagenomic binning, comparative biology and taxonomic classification.</title>
        <authorList>
            <person name="Goeker M."/>
        </authorList>
    </citation>
    <scope>NUCLEOTIDE SEQUENCE [LARGE SCALE GENOMIC DNA]</scope>
    <source>
        <strain evidence="2 3">DSM 45775</strain>
    </source>
</reference>
<dbReference type="InterPro" id="IPR043129">
    <property type="entry name" value="ATPase_NBD"/>
</dbReference>
<accession>A0A4R6V5R4</accession>
<dbReference type="InterPro" id="IPR049874">
    <property type="entry name" value="ROK_cs"/>
</dbReference>
<dbReference type="InterPro" id="IPR000600">
    <property type="entry name" value="ROK"/>
</dbReference>
<evidence type="ECO:0000313" key="3">
    <source>
        <dbReference type="Proteomes" id="UP000295705"/>
    </source>
</evidence>
<gene>
    <name evidence="2" type="ORF">EV188_105110</name>
</gene>
<keyword evidence="2" id="KW-0418">Kinase</keyword>
<dbReference type="OrthoDB" id="9810372at2"/>
<dbReference type="RefSeq" id="WP_133827893.1">
    <property type="nucleotide sequence ID" value="NZ_BAABHR010000030.1"/>
</dbReference>
<dbReference type="GO" id="GO:0016301">
    <property type="term" value="F:kinase activity"/>
    <property type="evidence" value="ECO:0007669"/>
    <property type="project" value="UniProtKB-KW"/>
</dbReference>
<keyword evidence="3" id="KW-1185">Reference proteome</keyword>
<comment type="caution">
    <text evidence="2">The sequence shown here is derived from an EMBL/GenBank/DDBJ whole genome shotgun (WGS) entry which is preliminary data.</text>
</comment>
<dbReference type="Proteomes" id="UP000295705">
    <property type="component" value="Unassembled WGS sequence"/>
</dbReference>
<dbReference type="PANTHER" id="PTHR18964">
    <property type="entry name" value="ROK (REPRESSOR, ORF, KINASE) FAMILY"/>
    <property type="match status" value="1"/>
</dbReference>
<dbReference type="Pfam" id="PF00480">
    <property type="entry name" value="ROK"/>
    <property type="match status" value="1"/>
</dbReference>
<evidence type="ECO:0000313" key="2">
    <source>
        <dbReference type="EMBL" id="TDQ55714.1"/>
    </source>
</evidence>
<comment type="similarity">
    <text evidence="1">Belongs to the ROK (NagC/XylR) family.</text>
</comment>
<dbReference type="AlphaFoldDB" id="A0A4R6V5R4"/>
<keyword evidence="2" id="KW-0808">Transferase</keyword>
<dbReference type="PROSITE" id="PS01125">
    <property type="entry name" value="ROK"/>
    <property type="match status" value="1"/>
</dbReference>
<sequence>MLTVGVDIGGTSVRAAVVEPDGTVLAEASAATPESAGELDDTVAELVGDLAAGRSVGAVGLAVAGFVDPDRRSVAFGAHLPWRDDAVVDRLTERLGLPVVLEHDANAAGLAEHRVGAAAGATVAVLVALGTGIGAALLVDGAVYRGAYGVAPELGHLTVVRGGRPCPCGKHGCLERYCSGTALGRSAEELIAASEDFSVLRATWERAEPVTGRDVARAAEAGDALARRVVDEFGEWLGQALALVADVFDPDVVVIGGEVSASAPLYLDRARRRYADEVTGTGHRRLAEVRPAMLGGRAGVIGAALDARERAQRT</sequence>
<dbReference type="SUPFAM" id="SSF53067">
    <property type="entry name" value="Actin-like ATPase domain"/>
    <property type="match status" value="1"/>
</dbReference>
<dbReference type="PANTHER" id="PTHR18964:SF173">
    <property type="entry name" value="GLUCOKINASE"/>
    <property type="match status" value="1"/>
</dbReference>
<dbReference type="Gene3D" id="3.30.420.40">
    <property type="match status" value="2"/>
</dbReference>
<protein>
    <submittedName>
        <fullName evidence="2">Glucokinase</fullName>
    </submittedName>
</protein>
<organism evidence="2 3">
    <name type="scientific">Actinomycetospora succinea</name>
    <dbReference type="NCBI Taxonomy" id="663603"/>
    <lineage>
        <taxon>Bacteria</taxon>
        <taxon>Bacillati</taxon>
        <taxon>Actinomycetota</taxon>
        <taxon>Actinomycetes</taxon>
        <taxon>Pseudonocardiales</taxon>
        <taxon>Pseudonocardiaceae</taxon>
        <taxon>Actinomycetospora</taxon>
    </lineage>
</organism>